<name>A0AAD7RXB5_9TELE</name>
<dbReference type="Proteomes" id="UP001221898">
    <property type="component" value="Unassembled WGS sequence"/>
</dbReference>
<keyword evidence="1" id="KW-0732">Signal</keyword>
<reference evidence="2" key="1">
    <citation type="journal article" date="2023" name="Science">
        <title>Genome structures resolve the early diversification of teleost fishes.</title>
        <authorList>
            <person name="Parey E."/>
            <person name="Louis A."/>
            <person name="Montfort J."/>
            <person name="Bouchez O."/>
            <person name="Roques C."/>
            <person name="Iampietro C."/>
            <person name="Lluch J."/>
            <person name="Castinel A."/>
            <person name="Donnadieu C."/>
            <person name="Desvignes T."/>
            <person name="Floi Bucao C."/>
            <person name="Jouanno E."/>
            <person name="Wen M."/>
            <person name="Mejri S."/>
            <person name="Dirks R."/>
            <person name="Jansen H."/>
            <person name="Henkel C."/>
            <person name="Chen W.J."/>
            <person name="Zahm M."/>
            <person name="Cabau C."/>
            <person name="Klopp C."/>
            <person name="Thompson A.W."/>
            <person name="Robinson-Rechavi M."/>
            <person name="Braasch I."/>
            <person name="Lecointre G."/>
            <person name="Bobe J."/>
            <person name="Postlethwait J.H."/>
            <person name="Berthelot C."/>
            <person name="Roest Crollius H."/>
            <person name="Guiguen Y."/>
        </authorList>
    </citation>
    <scope>NUCLEOTIDE SEQUENCE</scope>
    <source>
        <strain evidence="2">NC1722</strain>
    </source>
</reference>
<dbReference type="AlphaFoldDB" id="A0AAD7RXB5"/>
<comment type="caution">
    <text evidence="2">The sequence shown here is derived from an EMBL/GenBank/DDBJ whole genome shotgun (WGS) entry which is preliminary data.</text>
</comment>
<evidence type="ECO:0000256" key="1">
    <source>
        <dbReference type="SAM" id="SignalP"/>
    </source>
</evidence>
<accession>A0AAD7RXB5</accession>
<evidence type="ECO:0000313" key="3">
    <source>
        <dbReference type="Proteomes" id="UP001221898"/>
    </source>
</evidence>
<evidence type="ECO:0008006" key="4">
    <source>
        <dbReference type="Google" id="ProtNLM"/>
    </source>
</evidence>
<evidence type="ECO:0000313" key="2">
    <source>
        <dbReference type="EMBL" id="KAJ8390711.1"/>
    </source>
</evidence>
<keyword evidence="3" id="KW-1185">Reference proteome</keyword>
<protein>
    <recommendedName>
        <fullName evidence="4">Secreted protein</fullName>
    </recommendedName>
</protein>
<feature type="chain" id="PRO_5042165966" description="Secreted protein" evidence="1">
    <location>
        <begin position="18"/>
        <end position="91"/>
    </location>
</feature>
<proteinExistence type="predicted"/>
<dbReference type="EMBL" id="JAINUG010000166">
    <property type="protein sequence ID" value="KAJ8390711.1"/>
    <property type="molecule type" value="Genomic_DNA"/>
</dbReference>
<feature type="signal peptide" evidence="1">
    <location>
        <begin position="1"/>
        <end position="17"/>
    </location>
</feature>
<sequence length="91" mass="10131">MSFSLPVIIILPAVVTAEGDGGPLRCTVDTGCFVGTPDRAEMGGYLEQSGRGKDMGWRGCASWEPWRRQERFNHLPHGIRLGECAEHQERF</sequence>
<organism evidence="2 3">
    <name type="scientific">Aldrovandia affinis</name>
    <dbReference type="NCBI Taxonomy" id="143900"/>
    <lineage>
        <taxon>Eukaryota</taxon>
        <taxon>Metazoa</taxon>
        <taxon>Chordata</taxon>
        <taxon>Craniata</taxon>
        <taxon>Vertebrata</taxon>
        <taxon>Euteleostomi</taxon>
        <taxon>Actinopterygii</taxon>
        <taxon>Neopterygii</taxon>
        <taxon>Teleostei</taxon>
        <taxon>Notacanthiformes</taxon>
        <taxon>Halosauridae</taxon>
        <taxon>Aldrovandia</taxon>
    </lineage>
</organism>
<gene>
    <name evidence="2" type="ORF">AAFF_G00100910</name>
</gene>